<evidence type="ECO:0000313" key="1">
    <source>
        <dbReference type="EMBL" id="KAI5675870.1"/>
    </source>
</evidence>
<comment type="caution">
    <text evidence="1">The sequence shown here is derived from an EMBL/GenBank/DDBJ whole genome shotgun (WGS) entry which is preliminary data.</text>
</comment>
<organism evidence="1 2">
    <name type="scientific">Catharanthus roseus</name>
    <name type="common">Madagascar periwinkle</name>
    <name type="synonym">Vinca rosea</name>
    <dbReference type="NCBI Taxonomy" id="4058"/>
    <lineage>
        <taxon>Eukaryota</taxon>
        <taxon>Viridiplantae</taxon>
        <taxon>Streptophyta</taxon>
        <taxon>Embryophyta</taxon>
        <taxon>Tracheophyta</taxon>
        <taxon>Spermatophyta</taxon>
        <taxon>Magnoliopsida</taxon>
        <taxon>eudicotyledons</taxon>
        <taxon>Gunneridae</taxon>
        <taxon>Pentapetalae</taxon>
        <taxon>asterids</taxon>
        <taxon>lamiids</taxon>
        <taxon>Gentianales</taxon>
        <taxon>Apocynaceae</taxon>
        <taxon>Rauvolfioideae</taxon>
        <taxon>Vinceae</taxon>
        <taxon>Catharanthinae</taxon>
        <taxon>Catharanthus</taxon>
    </lineage>
</organism>
<reference evidence="2" key="1">
    <citation type="journal article" date="2023" name="Nat. Plants">
        <title>Single-cell RNA sequencing provides a high-resolution roadmap for understanding the multicellular compartmentation of specialized metabolism.</title>
        <authorList>
            <person name="Sun S."/>
            <person name="Shen X."/>
            <person name="Li Y."/>
            <person name="Li Y."/>
            <person name="Wang S."/>
            <person name="Li R."/>
            <person name="Zhang H."/>
            <person name="Shen G."/>
            <person name="Guo B."/>
            <person name="Wei J."/>
            <person name="Xu J."/>
            <person name="St-Pierre B."/>
            <person name="Chen S."/>
            <person name="Sun C."/>
        </authorList>
    </citation>
    <scope>NUCLEOTIDE SEQUENCE [LARGE SCALE GENOMIC DNA]</scope>
</reference>
<accession>A0ACC0BTC1</accession>
<keyword evidence="2" id="KW-1185">Reference proteome</keyword>
<evidence type="ECO:0000313" key="2">
    <source>
        <dbReference type="Proteomes" id="UP001060085"/>
    </source>
</evidence>
<sequence length="91" mass="10197">MKEQNWSKFWLSLEQNHPTVDGRVTPTIDTPTIDGWSYLPSLVGLGRAIFVIAFLGGNLLCKKEPKPLNAWVYRALFFIGSSLEVEASNSQ</sequence>
<name>A0ACC0BTC1_CATRO</name>
<proteinExistence type="predicted"/>
<gene>
    <name evidence="1" type="ORF">M9H77_06820</name>
</gene>
<protein>
    <submittedName>
        <fullName evidence="1">Uncharacterized protein</fullName>
    </submittedName>
</protein>
<dbReference type="EMBL" id="CM044702">
    <property type="protein sequence ID" value="KAI5675870.1"/>
    <property type="molecule type" value="Genomic_DNA"/>
</dbReference>
<dbReference type="Proteomes" id="UP001060085">
    <property type="component" value="Linkage Group LG02"/>
</dbReference>